<protein>
    <recommendedName>
        <fullName evidence="1">U-box domain-containing protein</fullName>
    </recommendedName>
</protein>
<dbReference type="InterPro" id="IPR013083">
    <property type="entry name" value="Znf_RING/FYVE/PHD"/>
</dbReference>
<name>A0A5J4TD31_9EUKA</name>
<dbReference type="Gene3D" id="3.30.40.10">
    <property type="entry name" value="Zinc/RING finger domain, C3HC4 (zinc finger)"/>
    <property type="match status" value="1"/>
</dbReference>
<feature type="domain" description="U-box" evidence="1">
    <location>
        <begin position="225"/>
        <end position="284"/>
    </location>
</feature>
<dbReference type="AlphaFoldDB" id="A0A5J4TD31"/>
<feature type="non-terminal residue" evidence="2">
    <location>
        <position position="1"/>
    </location>
</feature>
<gene>
    <name evidence="2" type="ORF">EZS28_048424</name>
</gene>
<dbReference type="Pfam" id="PF04564">
    <property type="entry name" value="U-box"/>
    <property type="match status" value="1"/>
</dbReference>
<evidence type="ECO:0000259" key="1">
    <source>
        <dbReference type="Pfam" id="PF04564"/>
    </source>
</evidence>
<evidence type="ECO:0000313" key="3">
    <source>
        <dbReference type="Proteomes" id="UP000324800"/>
    </source>
</evidence>
<comment type="caution">
    <text evidence="2">The sequence shown here is derived from an EMBL/GenBank/DDBJ whole genome shotgun (WGS) entry which is preliminary data.</text>
</comment>
<dbReference type="GO" id="GO:0004842">
    <property type="term" value="F:ubiquitin-protein transferase activity"/>
    <property type="evidence" value="ECO:0007669"/>
    <property type="project" value="InterPro"/>
</dbReference>
<dbReference type="InterPro" id="IPR003613">
    <property type="entry name" value="Ubox_domain"/>
</dbReference>
<dbReference type="Proteomes" id="UP000324800">
    <property type="component" value="Unassembled WGS sequence"/>
</dbReference>
<accession>A0A5J4TD31</accession>
<evidence type="ECO:0000313" key="2">
    <source>
        <dbReference type="EMBL" id="KAA6356049.1"/>
    </source>
</evidence>
<dbReference type="EMBL" id="SNRW01033620">
    <property type="protein sequence ID" value="KAA6356049.1"/>
    <property type="molecule type" value="Genomic_DNA"/>
</dbReference>
<dbReference type="SUPFAM" id="SSF57850">
    <property type="entry name" value="RING/U-box"/>
    <property type="match status" value="1"/>
</dbReference>
<proteinExistence type="predicted"/>
<dbReference type="GO" id="GO:0016567">
    <property type="term" value="P:protein ubiquitination"/>
    <property type="evidence" value="ECO:0007669"/>
    <property type="project" value="InterPro"/>
</dbReference>
<feature type="non-terminal residue" evidence="2">
    <location>
        <position position="284"/>
    </location>
</feature>
<organism evidence="2 3">
    <name type="scientific">Streblomastix strix</name>
    <dbReference type="NCBI Taxonomy" id="222440"/>
    <lineage>
        <taxon>Eukaryota</taxon>
        <taxon>Metamonada</taxon>
        <taxon>Preaxostyla</taxon>
        <taxon>Oxymonadida</taxon>
        <taxon>Streblomastigidae</taxon>
        <taxon>Streblomastix</taxon>
    </lineage>
</organism>
<reference evidence="2 3" key="1">
    <citation type="submission" date="2019-03" db="EMBL/GenBank/DDBJ databases">
        <title>Single cell metagenomics reveals metabolic interactions within the superorganism composed of flagellate Streblomastix strix and complex community of Bacteroidetes bacteria on its surface.</title>
        <authorList>
            <person name="Treitli S.C."/>
            <person name="Kolisko M."/>
            <person name="Husnik F."/>
            <person name="Keeling P."/>
            <person name="Hampl V."/>
        </authorList>
    </citation>
    <scope>NUCLEOTIDE SEQUENCE [LARGE SCALE GENOMIC DNA]</scope>
    <source>
        <strain evidence="2">ST1C</strain>
    </source>
</reference>
<sequence>ASATFSLLSLDPFLNNIKVRLRYKSGIDSSSKKLFSKSQLTLVAECPDNHETILTNDFENNFFEDESIPLLYLNLTLMLFKNGSNESKEKVADAIKYKVQALTNFDFIDQMAISCNWDEELKQNIKQKILDLKSIIEEIAGKFVSPFHAPLIKIHAPQFLPPSNLTTSNIGNLRQPSRPQFHQSNGFNQAGQMGGGINPAPQLTPSFVTVPKMKLLTKEEEASKHYICELSNQIMTDPVSLDGPHFYQRSELVVYIQDQGISPVTYEATTVNDIKEEHNLKAEI</sequence>